<dbReference type="SUPFAM" id="SSF51316">
    <property type="entry name" value="Mss4-like"/>
    <property type="match status" value="1"/>
</dbReference>
<protein>
    <recommendedName>
        <fullName evidence="4">CENP-V/GFA domain-containing protein</fullName>
    </recommendedName>
</protein>
<feature type="region of interest" description="Disordered" evidence="1">
    <location>
        <begin position="25"/>
        <end position="45"/>
    </location>
</feature>
<sequence length="218" mass="24214">NEKSVRLISIYNTKSLDLIMAANNQTDRPPISSSDDQLPAPEPPHPSSLAAKCHCGRISVEMPSLPTKINECRCTICYRYGAMWAYYRHEDVNIIVNIQATRSGPKGPLAQQEPLATRQDDEEAKGLEYYVRSDADGNIGFYFCGHCGCLTHWSPTEKGMAWLKREKEAKGADAPWVKVGVNCRMLPPNLLEGVEKKTGPLGELSSWDWKEAKLCSSG</sequence>
<dbReference type="Proteomes" id="UP001583177">
    <property type="component" value="Unassembled WGS sequence"/>
</dbReference>
<dbReference type="EMBL" id="JAWRVE010000062">
    <property type="protein sequence ID" value="KAL1865325.1"/>
    <property type="molecule type" value="Genomic_DNA"/>
</dbReference>
<evidence type="ECO:0000313" key="3">
    <source>
        <dbReference type="Proteomes" id="UP001583177"/>
    </source>
</evidence>
<feature type="compositionally biased region" description="Polar residues" evidence="1">
    <location>
        <begin position="25"/>
        <end position="36"/>
    </location>
</feature>
<reference evidence="2 3" key="1">
    <citation type="journal article" date="2024" name="IMA Fungus">
        <title>IMA Genome - F19 : A genome assembly and annotation guide to empower mycologists, including annotated draft genome sequences of Ceratocystis pirilliformis, Diaporthe australafricana, Fusarium ophioides, Paecilomyces lecythidis, and Sporothrix stenoceras.</title>
        <authorList>
            <person name="Aylward J."/>
            <person name="Wilson A.M."/>
            <person name="Visagie C.M."/>
            <person name="Spraker J."/>
            <person name="Barnes I."/>
            <person name="Buitendag C."/>
            <person name="Ceriani C."/>
            <person name="Del Mar Angel L."/>
            <person name="du Plessis D."/>
            <person name="Fuchs T."/>
            <person name="Gasser K."/>
            <person name="Kramer D."/>
            <person name="Li W."/>
            <person name="Munsamy K."/>
            <person name="Piso A."/>
            <person name="Price J.L."/>
            <person name="Sonnekus B."/>
            <person name="Thomas C."/>
            <person name="van der Nest A."/>
            <person name="van Dijk A."/>
            <person name="van Heerden A."/>
            <person name="van Vuuren N."/>
            <person name="Yilmaz N."/>
            <person name="Duong T.A."/>
            <person name="van der Merwe N.A."/>
            <person name="Wingfield M.J."/>
            <person name="Wingfield B.D."/>
        </authorList>
    </citation>
    <scope>NUCLEOTIDE SEQUENCE [LARGE SCALE GENOMIC DNA]</scope>
    <source>
        <strain evidence="2 3">CMW 18300</strain>
    </source>
</reference>
<dbReference type="Gene3D" id="2.170.150.70">
    <property type="match status" value="1"/>
</dbReference>
<evidence type="ECO:0000313" key="2">
    <source>
        <dbReference type="EMBL" id="KAL1865325.1"/>
    </source>
</evidence>
<dbReference type="InterPro" id="IPR011057">
    <property type="entry name" value="Mss4-like_sf"/>
</dbReference>
<evidence type="ECO:0000256" key="1">
    <source>
        <dbReference type="SAM" id="MobiDB-lite"/>
    </source>
</evidence>
<comment type="caution">
    <text evidence="2">The sequence shown here is derived from an EMBL/GenBank/DDBJ whole genome shotgun (WGS) entry which is preliminary data.</text>
</comment>
<feature type="non-terminal residue" evidence="2">
    <location>
        <position position="1"/>
    </location>
</feature>
<accession>A0ABR3WP37</accession>
<keyword evidence="3" id="KW-1185">Reference proteome</keyword>
<organism evidence="2 3">
    <name type="scientific">Diaporthe australafricana</name>
    <dbReference type="NCBI Taxonomy" id="127596"/>
    <lineage>
        <taxon>Eukaryota</taxon>
        <taxon>Fungi</taxon>
        <taxon>Dikarya</taxon>
        <taxon>Ascomycota</taxon>
        <taxon>Pezizomycotina</taxon>
        <taxon>Sordariomycetes</taxon>
        <taxon>Sordariomycetidae</taxon>
        <taxon>Diaporthales</taxon>
        <taxon>Diaporthaceae</taxon>
        <taxon>Diaporthe</taxon>
    </lineage>
</organism>
<gene>
    <name evidence="2" type="ORF">Daus18300_007215</name>
</gene>
<proteinExistence type="predicted"/>
<evidence type="ECO:0008006" key="4">
    <source>
        <dbReference type="Google" id="ProtNLM"/>
    </source>
</evidence>
<name>A0ABR3WP37_9PEZI</name>